<evidence type="ECO:0000313" key="3">
    <source>
        <dbReference type="RefSeq" id="XP_027770436.1"/>
    </source>
</evidence>
<reference evidence="2" key="1">
    <citation type="journal article" date="2014" name="Nat. Genet.">
        <title>The genome of the stress-tolerant wild tomato species Solanum pennellii.</title>
        <authorList>
            <person name="Bolger A."/>
            <person name="Scossa F."/>
            <person name="Bolger M.E."/>
            <person name="Lanz C."/>
            <person name="Maumus F."/>
            <person name="Tohge T."/>
            <person name="Quesneville H."/>
            <person name="Alseekh S."/>
            <person name="Sorensen I."/>
            <person name="Lichtenstein G."/>
            <person name="Fich E.A."/>
            <person name="Conte M."/>
            <person name="Keller H."/>
            <person name="Schneeberger K."/>
            <person name="Schwacke R."/>
            <person name="Ofner I."/>
            <person name="Vrebalov J."/>
            <person name="Xu Y."/>
            <person name="Osorio S."/>
            <person name="Aflitos S.A."/>
            <person name="Schijlen E."/>
            <person name="Jimenez-Gomez J.M."/>
            <person name="Ryngajllo M."/>
            <person name="Kimura S."/>
            <person name="Kumar R."/>
            <person name="Koenig D."/>
            <person name="Headland L.R."/>
            <person name="Maloof J.N."/>
            <person name="Sinha N."/>
            <person name="van Ham R.C."/>
            <person name="Lankhorst R.K."/>
            <person name="Mao L."/>
            <person name="Vogel A."/>
            <person name="Arsova B."/>
            <person name="Panstruga R."/>
            <person name="Fei Z."/>
            <person name="Rose J.K."/>
            <person name="Zamir D."/>
            <person name="Carrari F."/>
            <person name="Giovannoni J.J."/>
            <person name="Weigel D."/>
            <person name="Usadel B."/>
            <person name="Fernie A.R."/>
        </authorList>
    </citation>
    <scope>NUCLEOTIDE SEQUENCE [LARGE SCALE GENOMIC DNA]</scope>
    <source>
        <strain evidence="2">cv. LA0716</strain>
    </source>
</reference>
<dbReference type="InterPro" id="IPR036047">
    <property type="entry name" value="F-box-like_dom_sf"/>
</dbReference>
<dbReference type="PANTHER" id="PTHR31672:SF13">
    <property type="entry name" value="F-BOX PROTEIN CPR30-LIKE"/>
    <property type="match status" value="1"/>
</dbReference>
<organism evidence="2 3">
    <name type="scientific">Solanum pennellii</name>
    <name type="common">Tomato</name>
    <name type="synonym">Lycopersicon pennellii</name>
    <dbReference type="NCBI Taxonomy" id="28526"/>
    <lineage>
        <taxon>Eukaryota</taxon>
        <taxon>Viridiplantae</taxon>
        <taxon>Streptophyta</taxon>
        <taxon>Embryophyta</taxon>
        <taxon>Tracheophyta</taxon>
        <taxon>Spermatophyta</taxon>
        <taxon>Magnoliopsida</taxon>
        <taxon>eudicotyledons</taxon>
        <taxon>Gunneridae</taxon>
        <taxon>Pentapetalae</taxon>
        <taxon>asterids</taxon>
        <taxon>lamiids</taxon>
        <taxon>Solanales</taxon>
        <taxon>Solanaceae</taxon>
        <taxon>Solanoideae</taxon>
        <taxon>Solaneae</taxon>
        <taxon>Solanum</taxon>
        <taxon>Solanum subgen. Lycopersicon</taxon>
    </lineage>
</organism>
<protein>
    <submittedName>
        <fullName evidence="3">F-box protein At4g19940-like</fullName>
    </submittedName>
</protein>
<dbReference type="InterPro" id="IPR013187">
    <property type="entry name" value="F-box-assoc_dom_typ3"/>
</dbReference>
<name>A0ABM1V3W8_SOLPN</name>
<dbReference type="SUPFAM" id="SSF81383">
    <property type="entry name" value="F-box domain"/>
    <property type="match status" value="1"/>
</dbReference>
<accession>A0ABM1V3W8</accession>
<dbReference type="Proteomes" id="UP000694930">
    <property type="component" value="Chromosome 2"/>
</dbReference>
<dbReference type="Pfam" id="PF08268">
    <property type="entry name" value="FBA_3"/>
    <property type="match status" value="1"/>
</dbReference>
<feature type="domain" description="F-box associated beta-propeller type 3" evidence="1">
    <location>
        <begin position="126"/>
        <end position="375"/>
    </location>
</feature>
<reference evidence="3" key="2">
    <citation type="submission" date="2025-08" db="UniProtKB">
        <authorList>
            <consortium name="RefSeq"/>
        </authorList>
    </citation>
    <scope>IDENTIFICATION</scope>
</reference>
<dbReference type="GeneID" id="114076110"/>
<sequence>MNEGAGIWCPVFNSGDREEDNDGFEAIFEAMNITNVVGGDFVMSILLALPVKSLLRFQSVCSSWHDLILSRRFINIHHHRTNRSSSLICFHSINDESGRTTYNSVSVSSEDGRTIITPLSLPPPTTLHERRRIYIADSCRGMVCFSSGLCPHSVVLWNIATHKFTTFHGIIHRVPPKNHITMRPNRIATDLATGFTFLPITNEYKLVRIILYLNHSAYIRITRWDDSMKFLPATEIDVDFPYQITQFGGRCLNANDAIHWLGRRIEGGRSIVIAFDMIEDKFREIGTPFTDGMECCKSYHRKLSLLNDDRLAIFGSSFSDENQQGYCNYSYTLWALNDYRCASECWSKQYTFETEYDLQPMGFRFNGEVVVIRMKGLPSKMCLYDRHTDQIKDLPVVIDNNMYYSSIFYYKESLVPLPPPPSNNNVCSFQYCPFQYCPPSIIYPDDDEEEEE</sequence>
<gene>
    <name evidence="3" type="primary">LOC114076110</name>
</gene>
<evidence type="ECO:0000313" key="2">
    <source>
        <dbReference type="Proteomes" id="UP000694930"/>
    </source>
</evidence>
<proteinExistence type="predicted"/>
<dbReference type="RefSeq" id="XP_027770436.1">
    <property type="nucleotide sequence ID" value="XM_027914635.1"/>
</dbReference>
<dbReference type="InterPro" id="IPR050796">
    <property type="entry name" value="SCF_F-box_component"/>
</dbReference>
<evidence type="ECO:0000259" key="1">
    <source>
        <dbReference type="Pfam" id="PF08268"/>
    </source>
</evidence>
<keyword evidence="2" id="KW-1185">Reference proteome</keyword>
<dbReference type="PANTHER" id="PTHR31672">
    <property type="entry name" value="BNACNNG10540D PROTEIN"/>
    <property type="match status" value="1"/>
</dbReference>